<gene>
    <name evidence="1" type="ORF">LCGC14_1673000</name>
</gene>
<name>A0A0F9HRH2_9ZZZZ</name>
<evidence type="ECO:0000313" key="1">
    <source>
        <dbReference type="EMBL" id="KKM17712.1"/>
    </source>
</evidence>
<protein>
    <submittedName>
        <fullName evidence="1">Uncharacterized protein</fullName>
    </submittedName>
</protein>
<dbReference type="AlphaFoldDB" id="A0A0F9HRH2"/>
<comment type="caution">
    <text evidence="1">The sequence shown here is derived from an EMBL/GenBank/DDBJ whole genome shotgun (WGS) entry which is preliminary data.</text>
</comment>
<dbReference type="EMBL" id="LAZR01014388">
    <property type="protein sequence ID" value="KKM17712.1"/>
    <property type="molecule type" value="Genomic_DNA"/>
</dbReference>
<organism evidence="1">
    <name type="scientific">marine sediment metagenome</name>
    <dbReference type="NCBI Taxonomy" id="412755"/>
    <lineage>
        <taxon>unclassified sequences</taxon>
        <taxon>metagenomes</taxon>
        <taxon>ecological metagenomes</taxon>
    </lineage>
</organism>
<proteinExistence type="predicted"/>
<sequence length="100" mass="11893">MVDMKEWLKQLRDIEARTGGLERLGFCPNCKMVSMMVWYEIYDNEAVWHGRVCNECNYVSEYHTDIISSFVNEPLERRLRDSRGPRAILKELHIGHYGRE</sequence>
<reference evidence="1" key="1">
    <citation type="journal article" date="2015" name="Nature">
        <title>Complex archaea that bridge the gap between prokaryotes and eukaryotes.</title>
        <authorList>
            <person name="Spang A."/>
            <person name="Saw J.H."/>
            <person name="Jorgensen S.L."/>
            <person name="Zaremba-Niedzwiedzka K."/>
            <person name="Martijn J."/>
            <person name="Lind A.E."/>
            <person name="van Eijk R."/>
            <person name="Schleper C."/>
            <person name="Guy L."/>
            <person name="Ettema T.J."/>
        </authorList>
    </citation>
    <scope>NUCLEOTIDE SEQUENCE</scope>
</reference>
<accession>A0A0F9HRH2</accession>